<gene>
    <name evidence="2" type="ORF">E7Z74_00085</name>
</gene>
<comment type="caution">
    <text evidence="2">The sequence shown here is derived from an EMBL/GenBank/DDBJ whole genome shotgun (WGS) entry which is preliminary data.</text>
</comment>
<dbReference type="Proteomes" id="UP000713479">
    <property type="component" value="Unassembled WGS sequence"/>
</dbReference>
<keyword evidence="1" id="KW-1133">Transmembrane helix</keyword>
<evidence type="ECO:0000313" key="3">
    <source>
        <dbReference type="Proteomes" id="UP000713479"/>
    </source>
</evidence>
<keyword evidence="1" id="KW-0472">Membrane</keyword>
<dbReference type="EMBL" id="SUTF01000001">
    <property type="protein sequence ID" value="MBE6509657.1"/>
    <property type="molecule type" value="Genomic_DNA"/>
</dbReference>
<feature type="transmembrane region" description="Helical" evidence="1">
    <location>
        <begin position="133"/>
        <end position="156"/>
    </location>
</feature>
<evidence type="ECO:0000313" key="2">
    <source>
        <dbReference type="EMBL" id="MBE6509657.1"/>
    </source>
</evidence>
<reference evidence="2" key="1">
    <citation type="submission" date="2019-04" db="EMBL/GenBank/DDBJ databases">
        <title>Evolution of Biomass-Degrading Anaerobic Consortia Revealed by Metagenomics.</title>
        <authorList>
            <person name="Peng X."/>
        </authorList>
    </citation>
    <scope>NUCLEOTIDE SEQUENCE</scope>
    <source>
        <strain evidence="2">SIG13</strain>
    </source>
</reference>
<evidence type="ECO:0000256" key="1">
    <source>
        <dbReference type="SAM" id="Phobius"/>
    </source>
</evidence>
<accession>A0A8T3VGF6</accession>
<dbReference type="AlphaFoldDB" id="A0A8T3VGF6"/>
<name>A0A8T3VGF6_9EURY</name>
<organism evidence="2 3">
    <name type="scientific">Methanobrevibacter millerae</name>
    <dbReference type="NCBI Taxonomy" id="230361"/>
    <lineage>
        <taxon>Archaea</taxon>
        <taxon>Methanobacteriati</taxon>
        <taxon>Methanobacteriota</taxon>
        <taxon>Methanomada group</taxon>
        <taxon>Methanobacteria</taxon>
        <taxon>Methanobacteriales</taxon>
        <taxon>Methanobacteriaceae</taxon>
        <taxon>Methanobrevibacter</taxon>
    </lineage>
</organism>
<keyword evidence="1" id="KW-0812">Transmembrane</keyword>
<protein>
    <submittedName>
        <fullName evidence="2">Uncharacterized protein</fullName>
    </submittedName>
</protein>
<sequence length="160" mass="17235">MKKILILTILILLGITAVSAHGVDVTADTMVIANDTNGQFVKDLADANGINISVYKFTSQDEVEHILEHSVNNTNKRILLVAYQDSGNEFLKNHPDMSNRIIVVNDVNNDSVVQGLNNIINAQTQPTQSGSNFGLPLAMGIVIGLIIGLGVGVLIMKKRS</sequence>
<proteinExistence type="predicted"/>